<dbReference type="HOGENOM" id="CLU_3236157_0_0_3"/>
<protein>
    <submittedName>
        <fullName evidence="1">Uncharacterized protein</fullName>
    </submittedName>
</protein>
<sequence>MHFQIEPGVKTMGIARVKGSKLVWVAELTDRGFYVRDALTTCW</sequence>
<dbReference type="AlphaFoldDB" id="F4XTM9"/>
<name>F4XTM9_9CYAN</name>
<reference evidence="2" key="1">
    <citation type="journal article" date="2011" name="Proc. Natl. Acad. Sci. U.S.A.">
        <title>Genomic insights into the physiology and ecology of the marine filamentous cyanobacterium Lyngbya majuscula.</title>
        <authorList>
            <person name="Jones A.C."/>
            <person name="Monroe E.A."/>
            <person name="Podell S."/>
            <person name="Hess W.R."/>
            <person name="Klages S."/>
            <person name="Esquenazi E."/>
            <person name="Niessen S."/>
            <person name="Hoover H."/>
            <person name="Rothmann M."/>
            <person name="Lasken R.S."/>
            <person name="Yates J.R.III."/>
            <person name="Reinhardt R."/>
            <person name="Kube M."/>
            <person name="Burkart M.D."/>
            <person name="Allen E.E."/>
            <person name="Dorrestein P.C."/>
            <person name="Gerwick W.H."/>
            <person name="Gerwick L."/>
        </authorList>
    </citation>
    <scope>NUCLEOTIDE SEQUENCE [LARGE SCALE GENOMIC DNA]</scope>
    <source>
        <strain evidence="2">3L</strain>
    </source>
</reference>
<accession>F4XTM9</accession>
<evidence type="ECO:0000313" key="1">
    <source>
        <dbReference type="EMBL" id="EGJ31855.1"/>
    </source>
</evidence>
<dbReference type="Proteomes" id="UP000003959">
    <property type="component" value="Unassembled WGS sequence"/>
</dbReference>
<keyword evidence="2" id="KW-1185">Reference proteome</keyword>
<evidence type="ECO:0000313" key="2">
    <source>
        <dbReference type="Proteomes" id="UP000003959"/>
    </source>
</evidence>
<dbReference type="EMBL" id="GL890930">
    <property type="protein sequence ID" value="EGJ31855.1"/>
    <property type="molecule type" value="Genomic_DNA"/>
</dbReference>
<proteinExistence type="predicted"/>
<gene>
    <name evidence="1" type="ORF">LYNGBM3L_30760</name>
</gene>
<organism evidence="1 2">
    <name type="scientific">Moorena producens 3L</name>
    <dbReference type="NCBI Taxonomy" id="489825"/>
    <lineage>
        <taxon>Bacteria</taxon>
        <taxon>Bacillati</taxon>
        <taxon>Cyanobacteriota</taxon>
        <taxon>Cyanophyceae</taxon>
        <taxon>Coleofasciculales</taxon>
        <taxon>Coleofasciculaceae</taxon>
        <taxon>Moorena</taxon>
    </lineage>
</organism>